<evidence type="ECO:0000256" key="1">
    <source>
        <dbReference type="SAM" id="MobiDB-lite"/>
    </source>
</evidence>
<sequence>MRWEASSLPNPGARPTSSRAARTGSPIAGSLEVCTATVFSTVTGASGAIGTARVRTAALGVSRCPVPVGRPWTARVRAAMATRTSEVVVRQLSHTVSGPAAAVRRSVRWQPASAS</sequence>
<evidence type="ECO:0000313" key="2">
    <source>
        <dbReference type="EMBL" id="MDP9615242.1"/>
    </source>
</evidence>
<organism evidence="2 3">
    <name type="scientific">Streptomyces demainii</name>
    <dbReference type="NCBI Taxonomy" id="588122"/>
    <lineage>
        <taxon>Bacteria</taxon>
        <taxon>Bacillati</taxon>
        <taxon>Actinomycetota</taxon>
        <taxon>Actinomycetes</taxon>
        <taxon>Kitasatosporales</taxon>
        <taxon>Streptomycetaceae</taxon>
        <taxon>Streptomyces</taxon>
    </lineage>
</organism>
<keyword evidence="3" id="KW-1185">Reference proteome</keyword>
<evidence type="ECO:0000313" key="3">
    <source>
        <dbReference type="Proteomes" id="UP001234880"/>
    </source>
</evidence>
<comment type="caution">
    <text evidence="2">The sequence shown here is derived from an EMBL/GenBank/DDBJ whole genome shotgun (WGS) entry which is preliminary data.</text>
</comment>
<proteinExistence type="predicted"/>
<dbReference type="Proteomes" id="UP001234880">
    <property type="component" value="Unassembled WGS sequence"/>
</dbReference>
<protein>
    <submittedName>
        <fullName evidence="2">Uncharacterized protein</fullName>
    </submittedName>
</protein>
<dbReference type="EMBL" id="JAURUE010000002">
    <property type="protein sequence ID" value="MDP9615242.1"/>
    <property type="molecule type" value="Genomic_DNA"/>
</dbReference>
<reference evidence="2 3" key="1">
    <citation type="submission" date="2023-07" db="EMBL/GenBank/DDBJ databases">
        <title>Sequencing the genomes of 1000 actinobacteria strains.</title>
        <authorList>
            <person name="Klenk H.-P."/>
        </authorList>
    </citation>
    <scope>NUCLEOTIDE SEQUENCE [LARGE SCALE GENOMIC DNA]</scope>
    <source>
        <strain evidence="2 3">DSM 41600</strain>
    </source>
</reference>
<feature type="region of interest" description="Disordered" evidence="1">
    <location>
        <begin position="1"/>
        <end position="25"/>
    </location>
</feature>
<accession>A0ABT9L3F3</accession>
<name>A0ABT9L3F3_9ACTN</name>
<gene>
    <name evidence="2" type="ORF">JOF35_007580</name>
</gene>